<comment type="caution">
    <text evidence="3">The sequence shown here is derived from an EMBL/GenBank/DDBJ whole genome shotgun (WGS) entry which is preliminary data.</text>
</comment>
<dbReference type="SUPFAM" id="SSF52218">
    <property type="entry name" value="Flavoproteins"/>
    <property type="match status" value="1"/>
</dbReference>
<dbReference type="EMBL" id="BOPH01000088">
    <property type="protein sequence ID" value="GIJ71515.1"/>
    <property type="molecule type" value="Genomic_DNA"/>
</dbReference>
<dbReference type="PROSITE" id="PS50902">
    <property type="entry name" value="FLAVODOXIN_LIKE"/>
    <property type="match status" value="1"/>
</dbReference>
<dbReference type="Proteomes" id="UP000635606">
    <property type="component" value="Unassembled WGS sequence"/>
</dbReference>
<dbReference type="InterPro" id="IPR029039">
    <property type="entry name" value="Flavoprotein-like_sf"/>
</dbReference>
<evidence type="ECO:0000256" key="1">
    <source>
        <dbReference type="SAM" id="MobiDB-lite"/>
    </source>
</evidence>
<organism evidence="3 4">
    <name type="scientific">Virgisporangium ochraceum</name>
    <dbReference type="NCBI Taxonomy" id="65505"/>
    <lineage>
        <taxon>Bacteria</taxon>
        <taxon>Bacillati</taxon>
        <taxon>Actinomycetota</taxon>
        <taxon>Actinomycetes</taxon>
        <taxon>Micromonosporales</taxon>
        <taxon>Micromonosporaceae</taxon>
        <taxon>Virgisporangium</taxon>
    </lineage>
</organism>
<dbReference type="AlphaFoldDB" id="A0A8J4EDH0"/>
<name>A0A8J4EDH0_9ACTN</name>
<dbReference type="GO" id="GO:0010181">
    <property type="term" value="F:FMN binding"/>
    <property type="evidence" value="ECO:0007669"/>
    <property type="project" value="InterPro"/>
</dbReference>
<keyword evidence="4" id="KW-1185">Reference proteome</keyword>
<feature type="domain" description="Flavodoxin-like" evidence="2">
    <location>
        <begin position="3"/>
        <end position="164"/>
    </location>
</feature>
<dbReference type="Gene3D" id="3.40.50.360">
    <property type="match status" value="1"/>
</dbReference>
<protein>
    <submittedName>
        <fullName evidence="3">Flavodoxin</fullName>
    </submittedName>
</protein>
<evidence type="ECO:0000313" key="4">
    <source>
        <dbReference type="Proteomes" id="UP000635606"/>
    </source>
</evidence>
<dbReference type="GO" id="GO:0009055">
    <property type="term" value="F:electron transfer activity"/>
    <property type="evidence" value="ECO:0007669"/>
    <property type="project" value="InterPro"/>
</dbReference>
<evidence type="ECO:0000313" key="3">
    <source>
        <dbReference type="EMBL" id="GIJ71515.1"/>
    </source>
</evidence>
<reference evidence="3" key="1">
    <citation type="submission" date="2021-01" db="EMBL/GenBank/DDBJ databases">
        <title>Whole genome shotgun sequence of Virgisporangium ochraceum NBRC 16418.</title>
        <authorList>
            <person name="Komaki H."/>
            <person name="Tamura T."/>
        </authorList>
    </citation>
    <scope>NUCLEOTIDE SEQUENCE</scope>
    <source>
        <strain evidence="3">NBRC 16418</strain>
    </source>
</reference>
<proteinExistence type="predicted"/>
<dbReference type="RefSeq" id="WP_203931379.1">
    <property type="nucleotide sequence ID" value="NZ_BOPH01000088.1"/>
</dbReference>
<dbReference type="InterPro" id="IPR001226">
    <property type="entry name" value="Flavodoxin_CS"/>
</dbReference>
<dbReference type="InterPro" id="IPR008254">
    <property type="entry name" value="Flavodoxin/NO_synth"/>
</dbReference>
<gene>
    <name evidence="3" type="ORF">Voc01_064320</name>
</gene>
<accession>A0A8J4EDH0</accession>
<feature type="region of interest" description="Disordered" evidence="1">
    <location>
        <begin position="58"/>
        <end position="82"/>
    </location>
</feature>
<sequence length="176" mass="18578">MHALVVYESMFGNTRAVAEAVSSGLATRMTVDLREVGAAPDEVDDGVDLVVAGGPTHAFSMSRPGTRRSAADQSEGPLVSPGRGLREWIEAAGPSLRGRAVATFDTKIPKAYLPGSAARSALKRLRRLGCRPVAPAENFIVLGTTGPMSDGETDRATRWGEHLAGIELTRTAPPRT</sequence>
<dbReference type="PROSITE" id="PS00201">
    <property type="entry name" value="FLAVODOXIN"/>
    <property type="match status" value="1"/>
</dbReference>
<evidence type="ECO:0000259" key="2">
    <source>
        <dbReference type="PROSITE" id="PS50902"/>
    </source>
</evidence>